<sequence>MSVLQFIEGYMSGNAWEDLCVMCYRMRYQDEHYTPISAAQGGDGGIEGFTQNGIVHQCYCPEKNYSDEDNYTHMRDKMTKDIGKLLKPEYIKKLKDWGVPSIKEWHFVIPEQNDSRIVKHAETKRKEVLAAKKSNPKLYTHISDEFKVIIKCADDFLLEISRIVLAPHKDYLLNLAIRDAITLDYTKCDSEKVENIRRKIKAIKNTKDDNDEDVIFLVNLFIESYLSGLAILNKLRLSFPEIHKSLIELEQSCKKDVAIKTRMISDNIGNAKLFNELLDNFENKLKEQFSTTVDLASIGELKQDLVASWLADCSMEFRM</sequence>
<dbReference type="EMBL" id="AGYG01000006">
    <property type="protein sequence ID" value="ENZ43239.1"/>
    <property type="molecule type" value="Genomic_DNA"/>
</dbReference>
<dbReference type="AlphaFoldDB" id="R0BE57"/>
<dbReference type="PATRIC" id="fig|997897.5.peg.1039"/>
<dbReference type="RefSeq" id="WP_002571318.1">
    <property type="nucleotide sequence ID" value="NZ_KB851149.1"/>
</dbReference>
<proteinExistence type="predicted"/>
<protein>
    <submittedName>
        <fullName evidence="1">Uncharacterized protein</fullName>
    </submittedName>
</protein>
<name>R0BE57_9FIRM</name>
<dbReference type="HOGENOM" id="CLU_077425_0_0_9"/>
<accession>R0BE57</accession>
<reference evidence="1 2" key="1">
    <citation type="submission" date="2013-01" db="EMBL/GenBank/DDBJ databases">
        <title>The Genome Sequence of Clostridium bolteae 90B8.</title>
        <authorList>
            <consortium name="The Broad Institute Genome Sequencing Platform"/>
            <person name="Earl A."/>
            <person name="Ward D."/>
            <person name="Feldgarden M."/>
            <person name="Gevers D."/>
            <person name="Courvalin P."/>
            <person name="Lambert T."/>
            <person name="Walker B."/>
            <person name="Young S.K."/>
            <person name="Zeng Q."/>
            <person name="Gargeya S."/>
            <person name="Fitzgerald M."/>
            <person name="Haas B."/>
            <person name="Abouelleil A."/>
            <person name="Alvarado L."/>
            <person name="Arachchi H.M."/>
            <person name="Berlin A.M."/>
            <person name="Chapman S.B."/>
            <person name="Dewar J."/>
            <person name="Goldberg J."/>
            <person name="Griggs A."/>
            <person name="Gujja S."/>
            <person name="Hansen M."/>
            <person name="Howarth C."/>
            <person name="Imamovic A."/>
            <person name="Larimer J."/>
            <person name="McCowan C."/>
            <person name="Murphy C."/>
            <person name="Neiman D."/>
            <person name="Pearson M."/>
            <person name="Priest M."/>
            <person name="Roberts A."/>
            <person name="Saif S."/>
            <person name="Shea T."/>
            <person name="Sisk P."/>
            <person name="Sykes S."/>
            <person name="Wortman J."/>
            <person name="Nusbaum C."/>
            <person name="Birren B."/>
        </authorList>
    </citation>
    <scope>NUCLEOTIDE SEQUENCE [LARGE SCALE GENOMIC DNA]</scope>
    <source>
        <strain evidence="1 2">90B8</strain>
    </source>
</reference>
<comment type="caution">
    <text evidence="1">The sequence shown here is derived from an EMBL/GenBank/DDBJ whole genome shotgun (WGS) entry which is preliminary data.</text>
</comment>
<organism evidence="1 2">
    <name type="scientific">Enterocloster bolteae 90B8</name>
    <dbReference type="NCBI Taxonomy" id="997897"/>
    <lineage>
        <taxon>Bacteria</taxon>
        <taxon>Bacillati</taxon>
        <taxon>Bacillota</taxon>
        <taxon>Clostridia</taxon>
        <taxon>Lachnospirales</taxon>
        <taxon>Lachnospiraceae</taxon>
        <taxon>Enterocloster</taxon>
    </lineage>
</organism>
<evidence type="ECO:0000313" key="2">
    <source>
        <dbReference type="Proteomes" id="UP000013041"/>
    </source>
</evidence>
<dbReference type="Proteomes" id="UP000013041">
    <property type="component" value="Unassembled WGS sequence"/>
</dbReference>
<gene>
    <name evidence="1" type="ORF">HMPREF1097_00972</name>
</gene>
<evidence type="ECO:0000313" key="1">
    <source>
        <dbReference type="EMBL" id="ENZ43239.1"/>
    </source>
</evidence>